<proteinExistence type="predicted"/>
<reference evidence="1 2" key="1">
    <citation type="journal article" date="2016" name="Environ. Microbiol.">
        <title>New Methyloceanibacter diversity from North Sea sediments includes methanotroph containing solely the soluble methane monooxygenase.</title>
        <authorList>
            <person name="Vekeman B."/>
            <person name="Kerckhof F.M."/>
            <person name="Cremers G."/>
            <person name="de Vos P."/>
            <person name="Vandamme P."/>
            <person name="Boon N."/>
            <person name="Op den Camp H.J."/>
            <person name="Heylen K."/>
        </authorList>
    </citation>
    <scope>NUCLEOTIDE SEQUENCE [LARGE SCALE GENOMIC DNA]</scope>
    <source>
        <strain evidence="1 2">R-67177</strain>
    </source>
</reference>
<evidence type="ECO:0000313" key="2">
    <source>
        <dbReference type="Proteomes" id="UP000095042"/>
    </source>
</evidence>
<organism evidence="1 2">
    <name type="scientific">Methyloceanibacter marginalis</name>
    <dbReference type="NCBI Taxonomy" id="1774971"/>
    <lineage>
        <taxon>Bacteria</taxon>
        <taxon>Pseudomonadati</taxon>
        <taxon>Pseudomonadota</taxon>
        <taxon>Alphaproteobacteria</taxon>
        <taxon>Hyphomicrobiales</taxon>
        <taxon>Hyphomicrobiaceae</taxon>
        <taxon>Methyloceanibacter</taxon>
    </lineage>
</organism>
<comment type="caution">
    <text evidence="1">The sequence shown here is derived from an EMBL/GenBank/DDBJ whole genome shotgun (WGS) entry which is preliminary data.</text>
</comment>
<dbReference type="AlphaFoldDB" id="A0A1E3W8G7"/>
<protein>
    <submittedName>
        <fullName evidence="1">Uncharacterized protein</fullName>
    </submittedName>
</protein>
<keyword evidence="2" id="KW-1185">Reference proteome</keyword>
<name>A0A1E3W8G7_9HYPH</name>
<accession>A0A1E3W8G7</accession>
<gene>
    <name evidence="1" type="ORF">AUC71_00175</name>
</gene>
<sequence length="120" mass="13860">MDEAGWLEPAIDSIRSFADPPKSLEELQQDAYTPAAGYDVHHIVEQTSAERDGYPRSMIDAPENLVRIPRLKHWMITGWYMIPNEDYGWIPPRQYLRGKAWEERVRVGHEALMEAGVLKP</sequence>
<evidence type="ECO:0000313" key="1">
    <source>
        <dbReference type="EMBL" id="ODS02071.1"/>
    </source>
</evidence>
<dbReference type="EMBL" id="LPWD01000416">
    <property type="protein sequence ID" value="ODS02071.1"/>
    <property type="molecule type" value="Genomic_DNA"/>
</dbReference>
<dbReference type="Proteomes" id="UP000095042">
    <property type="component" value="Unassembled WGS sequence"/>
</dbReference>